<dbReference type="PRINTS" id="PR02008">
    <property type="entry name" value="RCMTFAMILY"/>
</dbReference>
<evidence type="ECO:0000256" key="1">
    <source>
        <dbReference type="ARBA" id="ARBA00022603"/>
    </source>
</evidence>
<dbReference type="GO" id="GO:0003723">
    <property type="term" value="F:RNA binding"/>
    <property type="evidence" value="ECO:0007669"/>
    <property type="project" value="UniProtKB-UniRule"/>
</dbReference>
<dbReference type="AlphaFoldDB" id="A0AB38YI14"/>
<evidence type="ECO:0000256" key="4">
    <source>
        <dbReference type="ARBA" id="ARBA00022884"/>
    </source>
</evidence>
<keyword evidence="2 5" id="KW-0808">Transferase</keyword>
<dbReference type="InterPro" id="IPR029063">
    <property type="entry name" value="SAM-dependent_MTases_sf"/>
</dbReference>
<keyword evidence="1 5" id="KW-0489">Methyltransferase</keyword>
<dbReference type="RefSeq" id="WP_304996306.1">
    <property type="nucleotide sequence ID" value="NZ_CP101717.1"/>
</dbReference>
<dbReference type="EMBL" id="CP101717">
    <property type="protein sequence ID" value="WLD59014.1"/>
    <property type="molecule type" value="Genomic_DNA"/>
</dbReference>
<organism evidence="7">
    <name type="scientific">Salinispirillum sp. LH 10-3-1</name>
    <dbReference type="NCBI Taxonomy" id="2952525"/>
    <lineage>
        <taxon>Bacteria</taxon>
        <taxon>Pseudomonadati</taxon>
        <taxon>Pseudomonadota</taxon>
        <taxon>Gammaproteobacteria</taxon>
        <taxon>Oceanospirillales</taxon>
        <taxon>Saccharospirillaceae</taxon>
        <taxon>Salinispirillum</taxon>
    </lineage>
</organism>
<evidence type="ECO:0000256" key="3">
    <source>
        <dbReference type="ARBA" id="ARBA00022691"/>
    </source>
</evidence>
<sequence length="444" mass="50580">MSQALPEFRGYRFPHLNRLWSALCQERELPQLDRWLSRTLREEKAFGRRDRLYYADVLFAAMRYLQTIVLLEQGYKAQDVKAFPEFYRTQDASMTAASLWAEVQALPVESVLFWLAKITDTGGDWPREITDLSERNLFWSNVKQVLNKASMNDVLQGWRPSWQPLLQERAAQSGWQQEDCHRFVQGQNTRPPLWLRVQRAEDQAAIVEQIVGQGYDLEQDGDALKVVGERGIYQLPAWQEGKLEIQDWASQQISRAVDAQPGEQVWDACAGGGGKTLAIASAMNNKGAVTATDIREYKLEEVKKRAKRAGWFNVRRFAWDAEAPLRLPKEAARQNGFDRVLIDAPCSSCGTWRRNPDARWRLTEEEIVRLTQLQDKILSQAAPAVKVGGRLVYATCSWLVAENEARVEAFLAANPGFSLERQEVVGYPAQDADTMFVAVLTRQS</sequence>
<proteinExistence type="inferred from homology"/>
<feature type="binding site" evidence="5">
    <location>
        <position position="320"/>
    </location>
    <ligand>
        <name>S-adenosyl-L-methionine</name>
        <dbReference type="ChEBI" id="CHEBI:59789"/>
    </ligand>
</feature>
<feature type="active site" description="Nucleophile" evidence="5">
    <location>
        <position position="396"/>
    </location>
</feature>
<keyword evidence="3 5" id="KW-0949">S-adenosyl-L-methionine</keyword>
<name>A0AB38YI14_9GAMM</name>
<protein>
    <submittedName>
        <fullName evidence="7">RsmB/NOP family class I SAM-dependent RNA methyltransferase</fullName>
    </submittedName>
</protein>
<evidence type="ECO:0000256" key="2">
    <source>
        <dbReference type="ARBA" id="ARBA00022679"/>
    </source>
</evidence>
<dbReference type="InterPro" id="IPR001678">
    <property type="entry name" value="MeTrfase_RsmB-F_NOP2_dom"/>
</dbReference>
<feature type="domain" description="SAM-dependent MTase RsmB/NOP-type" evidence="6">
    <location>
        <begin position="183"/>
        <end position="444"/>
    </location>
</feature>
<dbReference type="GO" id="GO:0008173">
    <property type="term" value="F:RNA methyltransferase activity"/>
    <property type="evidence" value="ECO:0007669"/>
    <property type="project" value="InterPro"/>
</dbReference>
<evidence type="ECO:0000259" key="6">
    <source>
        <dbReference type="PROSITE" id="PS51686"/>
    </source>
</evidence>
<comment type="caution">
    <text evidence="5">Lacks conserved residue(s) required for the propagation of feature annotation.</text>
</comment>
<dbReference type="PROSITE" id="PS51686">
    <property type="entry name" value="SAM_MT_RSMB_NOP"/>
    <property type="match status" value="1"/>
</dbReference>
<keyword evidence="4 5" id="KW-0694">RNA-binding</keyword>
<dbReference type="GO" id="GO:0001510">
    <property type="term" value="P:RNA methylation"/>
    <property type="evidence" value="ECO:0007669"/>
    <property type="project" value="InterPro"/>
</dbReference>
<feature type="binding site" evidence="5">
    <location>
        <position position="293"/>
    </location>
    <ligand>
        <name>S-adenosyl-L-methionine</name>
        <dbReference type="ChEBI" id="CHEBI:59789"/>
    </ligand>
</feature>
<dbReference type="PANTHER" id="PTHR22807:SF53">
    <property type="entry name" value="RIBOSOMAL RNA SMALL SUBUNIT METHYLTRANSFERASE B-RELATED"/>
    <property type="match status" value="1"/>
</dbReference>
<reference evidence="7" key="1">
    <citation type="submission" date="2022-07" db="EMBL/GenBank/DDBJ databases">
        <title>Complete genome sequence of Salinispirillum sp. LH10-3-1 capable of multiple carbohydrate inversion isolated from a soda lake.</title>
        <authorList>
            <person name="Liu J."/>
            <person name="Zhai Y."/>
            <person name="Zhang H."/>
            <person name="Yang H."/>
            <person name="Qu J."/>
            <person name="Li J."/>
        </authorList>
    </citation>
    <scope>NUCLEOTIDE SEQUENCE</scope>
    <source>
        <strain evidence="7">LH 10-3-1</strain>
    </source>
</reference>
<dbReference type="InterPro" id="IPR049560">
    <property type="entry name" value="MeTrfase_RsmB-F_NOP2_cat"/>
</dbReference>
<dbReference type="PANTHER" id="PTHR22807">
    <property type="entry name" value="NOP2 YEAST -RELATED NOL1/NOP2/FMU SUN DOMAIN-CONTAINING"/>
    <property type="match status" value="1"/>
</dbReference>
<feature type="binding site" evidence="5">
    <location>
        <position position="343"/>
    </location>
    <ligand>
        <name>S-adenosyl-L-methionine</name>
        <dbReference type="ChEBI" id="CHEBI:59789"/>
    </ligand>
</feature>
<dbReference type="Gene3D" id="3.40.50.150">
    <property type="entry name" value="Vaccinia Virus protein VP39"/>
    <property type="match status" value="1"/>
</dbReference>
<gene>
    <name evidence="7" type="ORF">NFC81_04320</name>
</gene>
<evidence type="ECO:0000313" key="7">
    <source>
        <dbReference type="EMBL" id="WLD59014.1"/>
    </source>
</evidence>
<accession>A0AB38YI14</accession>
<dbReference type="SUPFAM" id="SSF53335">
    <property type="entry name" value="S-adenosyl-L-methionine-dependent methyltransferases"/>
    <property type="match status" value="1"/>
</dbReference>
<dbReference type="CDD" id="cd02440">
    <property type="entry name" value="AdoMet_MTases"/>
    <property type="match status" value="1"/>
</dbReference>
<comment type="similarity">
    <text evidence="5">Belongs to the class I-like SAM-binding methyltransferase superfamily. RsmB/NOP family.</text>
</comment>
<dbReference type="Pfam" id="PF01189">
    <property type="entry name" value="Methyltr_RsmB-F"/>
    <property type="match status" value="1"/>
</dbReference>
<evidence type="ECO:0000256" key="5">
    <source>
        <dbReference type="PROSITE-ProRule" id="PRU01023"/>
    </source>
</evidence>
<dbReference type="InterPro" id="IPR023267">
    <property type="entry name" value="RCMT"/>
</dbReference>